<dbReference type="RefSeq" id="XP_035345377.1">
    <property type="nucleotide sequence ID" value="XM_035489484.1"/>
</dbReference>
<evidence type="ECO:0000256" key="4">
    <source>
        <dbReference type="ARBA" id="ARBA00022679"/>
    </source>
</evidence>
<protein>
    <recommendedName>
        <fullName evidence="8">Uridine kinase</fullName>
        <ecNumber evidence="8">2.7.1.48</ecNumber>
    </recommendedName>
</protein>
<dbReference type="GO" id="GO:0044211">
    <property type="term" value="P:CTP salvage"/>
    <property type="evidence" value="ECO:0007669"/>
    <property type="project" value="UniProtKB-UniPathway"/>
</dbReference>
<keyword evidence="6 8" id="KW-0418">Kinase</keyword>
<reference evidence="12" key="1">
    <citation type="submission" date="2020-06" db="EMBL/GenBank/DDBJ databases">
        <title>A chromosome-scale genome assembly of Talaromyces rugulosus W13939.</title>
        <authorList>
            <person name="Wang B."/>
            <person name="Guo L."/>
            <person name="Ye K."/>
            <person name="Wang L."/>
        </authorList>
    </citation>
    <scope>NUCLEOTIDE SEQUENCE [LARGE SCALE GENOMIC DNA]</scope>
    <source>
        <strain evidence="12">W13939</strain>
    </source>
</reference>
<comment type="catalytic activity">
    <reaction evidence="8">
        <text>cytidine + ATP = CMP + ADP + H(+)</text>
        <dbReference type="Rhea" id="RHEA:24674"/>
        <dbReference type="ChEBI" id="CHEBI:15378"/>
        <dbReference type="ChEBI" id="CHEBI:17562"/>
        <dbReference type="ChEBI" id="CHEBI:30616"/>
        <dbReference type="ChEBI" id="CHEBI:60377"/>
        <dbReference type="ChEBI" id="CHEBI:456216"/>
        <dbReference type="EC" id="2.7.1.48"/>
    </reaction>
</comment>
<dbReference type="Pfam" id="PF14681">
    <property type="entry name" value="UPRTase"/>
    <property type="match status" value="1"/>
</dbReference>
<dbReference type="EMBL" id="CP055900">
    <property type="protein sequence ID" value="QKX59199.1"/>
    <property type="molecule type" value="Genomic_DNA"/>
</dbReference>
<evidence type="ECO:0000256" key="1">
    <source>
        <dbReference type="ARBA" id="ARBA00004690"/>
    </source>
</evidence>
<dbReference type="AlphaFoldDB" id="A0A7H8QYM7"/>
<evidence type="ECO:0000256" key="7">
    <source>
        <dbReference type="ARBA" id="ARBA00022840"/>
    </source>
</evidence>
<evidence type="ECO:0000259" key="10">
    <source>
        <dbReference type="Pfam" id="PF14681"/>
    </source>
</evidence>
<dbReference type="PRINTS" id="PR00988">
    <property type="entry name" value="URIDINKINASE"/>
</dbReference>
<dbReference type="GO" id="GO:0004849">
    <property type="term" value="F:uridine kinase activity"/>
    <property type="evidence" value="ECO:0007669"/>
    <property type="project" value="UniProtKB-EC"/>
</dbReference>
<evidence type="ECO:0000256" key="3">
    <source>
        <dbReference type="ARBA" id="ARBA00005408"/>
    </source>
</evidence>
<organism evidence="11 12">
    <name type="scientific">Talaromyces rugulosus</name>
    <name type="common">Penicillium rugulosum</name>
    <dbReference type="NCBI Taxonomy" id="121627"/>
    <lineage>
        <taxon>Eukaryota</taxon>
        <taxon>Fungi</taxon>
        <taxon>Dikarya</taxon>
        <taxon>Ascomycota</taxon>
        <taxon>Pezizomycotina</taxon>
        <taxon>Eurotiomycetes</taxon>
        <taxon>Eurotiomycetidae</taxon>
        <taxon>Eurotiales</taxon>
        <taxon>Trichocomaceae</taxon>
        <taxon>Talaromyces</taxon>
        <taxon>Talaromyces sect. Islandici</taxon>
    </lineage>
</organism>
<proteinExistence type="inferred from homology"/>
<keyword evidence="7 8" id="KW-0067">ATP-binding</keyword>
<dbReference type="PANTHER" id="PTHR10285">
    <property type="entry name" value="URIDINE KINASE"/>
    <property type="match status" value="1"/>
</dbReference>
<dbReference type="SUPFAM" id="SSF53271">
    <property type="entry name" value="PRTase-like"/>
    <property type="match status" value="1"/>
</dbReference>
<comment type="pathway">
    <text evidence="1 8">Pyrimidine metabolism; UMP biosynthesis via salvage pathway; UMP from uridine: step 1/1.</text>
</comment>
<dbReference type="Pfam" id="PF00485">
    <property type="entry name" value="PRK"/>
    <property type="match status" value="1"/>
</dbReference>
<keyword evidence="12" id="KW-1185">Reference proteome</keyword>
<evidence type="ECO:0000259" key="9">
    <source>
        <dbReference type="Pfam" id="PF00485"/>
    </source>
</evidence>
<dbReference type="OrthoDB" id="738517at2759"/>
<accession>A0A7H8QYM7</accession>
<dbReference type="CDD" id="cd02023">
    <property type="entry name" value="UMPK"/>
    <property type="match status" value="1"/>
</dbReference>
<dbReference type="GeneID" id="55993826"/>
<dbReference type="UniPathway" id="UPA00574">
    <property type="reaction ID" value="UER00637"/>
</dbReference>
<dbReference type="GO" id="GO:0044206">
    <property type="term" value="P:UMP salvage"/>
    <property type="evidence" value="ECO:0007669"/>
    <property type="project" value="UniProtKB-UniPathway"/>
</dbReference>
<dbReference type="CDD" id="cd06223">
    <property type="entry name" value="PRTases_typeI"/>
    <property type="match status" value="1"/>
</dbReference>
<comment type="pathway">
    <text evidence="2 8">Pyrimidine metabolism; CTP biosynthesis via salvage pathway; CTP from cytidine: step 1/3.</text>
</comment>
<dbReference type="UniPathway" id="UPA00579">
    <property type="reaction ID" value="UER00640"/>
</dbReference>
<feature type="domain" description="Phosphoribulokinase/uridine kinase" evidence="9">
    <location>
        <begin position="27"/>
        <end position="215"/>
    </location>
</feature>
<dbReference type="KEGG" id="trg:TRUGW13939_06331"/>
<evidence type="ECO:0000256" key="5">
    <source>
        <dbReference type="ARBA" id="ARBA00022741"/>
    </source>
</evidence>
<dbReference type="Proteomes" id="UP000509510">
    <property type="component" value="Chromosome III"/>
</dbReference>
<comment type="similarity">
    <text evidence="3 8">Belongs to the uridine kinase family.</text>
</comment>
<dbReference type="EC" id="2.7.1.48" evidence="8"/>
<dbReference type="NCBIfam" id="NF004018">
    <property type="entry name" value="PRK05480.1"/>
    <property type="match status" value="1"/>
</dbReference>
<feature type="domain" description="Phosphoribosyltransferase" evidence="10">
    <location>
        <begin position="258"/>
        <end position="440"/>
    </location>
</feature>
<dbReference type="Gene3D" id="3.40.50.300">
    <property type="entry name" value="P-loop containing nucleotide triphosphate hydrolases"/>
    <property type="match status" value="1"/>
</dbReference>
<dbReference type="FunFam" id="3.40.50.2020:FF:000010">
    <property type="entry name" value="Uridine-cytidine kinase"/>
    <property type="match status" value="1"/>
</dbReference>
<evidence type="ECO:0000256" key="6">
    <source>
        <dbReference type="ARBA" id="ARBA00022777"/>
    </source>
</evidence>
<dbReference type="NCBIfam" id="TIGR00235">
    <property type="entry name" value="udk"/>
    <property type="match status" value="1"/>
</dbReference>
<dbReference type="InterPro" id="IPR006083">
    <property type="entry name" value="PRK/URK"/>
</dbReference>
<evidence type="ECO:0000313" key="12">
    <source>
        <dbReference type="Proteomes" id="UP000509510"/>
    </source>
</evidence>
<dbReference type="InterPro" id="IPR027417">
    <property type="entry name" value="P-loop_NTPase"/>
</dbReference>
<gene>
    <name evidence="11" type="ORF">TRUGW13939_06331</name>
</gene>
<dbReference type="InterPro" id="IPR000764">
    <property type="entry name" value="Uridine_kinase-like"/>
</dbReference>
<evidence type="ECO:0000256" key="8">
    <source>
        <dbReference type="RuleBase" id="RU003825"/>
    </source>
</evidence>
<evidence type="ECO:0000256" key="2">
    <source>
        <dbReference type="ARBA" id="ARBA00004784"/>
    </source>
</evidence>
<dbReference type="GO" id="GO:0005524">
    <property type="term" value="F:ATP binding"/>
    <property type="evidence" value="ECO:0007669"/>
    <property type="project" value="UniProtKB-KW"/>
</dbReference>
<dbReference type="SUPFAM" id="SSF52540">
    <property type="entry name" value="P-loop containing nucleoside triphosphate hydrolases"/>
    <property type="match status" value="1"/>
</dbReference>
<dbReference type="InterPro" id="IPR000836">
    <property type="entry name" value="PRTase_dom"/>
</dbReference>
<comment type="catalytic activity">
    <reaction evidence="8">
        <text>uridine + ATP = UMP + ADP + H(+)</text>
        <dbReference type="Rhea" id="RHEA:16825"/>
        <dbReference type="ChEBI" id="CHEBI:15378"/>
        <dbReference type="ChEBI" id="CHEBI:16704"/>
        <dbReference type="ChEBI" id="CHEBI:30616"/>
        <dbReference type="ChEBI" id="CHEBI:57865"/>
        <dbReference type="ChEBI" id="CHEBI:456216"/>
        <dbReference type="EC" id="2.7.1.48"/>
    </reaction>
</comment>
<dbReference type="Gene3D" id="3.40.50.2020">
    <property type="match status" value="1"/>
</dbReference>
<sequence>MESLPPIYSTATNLRKGYSPPWEDLTIIGVAGSSGSGKTSVAMEIIRSLNLPWVVILVMDSFYKSLDPENHERAHRNEHDFDCPESLDFDVLVQTLRDLKQGKKANIPIYSFKEHQRQKETTPLYSPRVLILEGILALHDPRILALLDAKIFVEADMDVCLGRRIMRDVRERGRDVEGIIKQWFTYVKPSYTKYVEPQRLVSDIIIPRGIENKTAIGMVVEHIRRRLQEKSEKHTADLKQLQALAAEKELSPNIVVVKETPQLLGMNTILQDPATEQVDFVFYFDRLASLLIERALDFTEYISAAVETPHKTKYHGIHPSGIISAVAILRGGSCMETALKRTIPDCITGRILIQTNTQLLEPELHYLKLPPAIETHSTVMLLDPQMASGGAALMAVRVLIDHGVEEHKIVFVTCAAGKCGLQRLTAVYPEVNVVVGRIENEDEPRWLENKYFGC</sequence>
<name>A0A7H8QYM7_TALRU</name>
<keyword evidence="4 8" id="KW-0808">Transferase</keyword>
<dbReference type="FunFam" id="3.40.50.300:FF:000339">
    <property type="entry name" value="Uridine kinase"/>
    <property type="match status" value="1"/>
</dbReference>
<evidence type="ECO:0000313" key="11">
    <source>
        <dbReference type="EMBL" id="QKX59199.1"/>
    </source>
</evidence>
<dbReference type="InterPro" id="IPR029057">
    <property type="entry name" value="PRTase-like"/>
</dbReference>
<keyword evidence="5 8" id="KW-0547">Nucleotide-binding</keyword>